<dbReference type="SUPFAM" id="SSF52540">
    <property type="entry name" value="P-loop containing nucleoside triphosphate hydrolases"/>
    <property type="match status" value="1"/>
</dbReference>
<evidence type="ECO:0000256" key="1">
    <source>
        <dbReference type="ARBA" id="ARBA00004651"/>
    </source>
</evidence>
<dbReference type="InterPro" id="IPR027417">
    <property type="entry name" value="P-loop_NTPase"/>
</dbReference>
<dbReference type="PROSITE" id="PS50929">
    <property type="entry name" value="ABC_TM1F"/>
    <property type="match status" value="1"/>
</dbReference>
<dbReference type="FunFam" id="1.20.1560.10:FF:000011">
    <property type="entry name" value="Multidrug ABC transporter ATP-binding protein"/>
    <property type="match status" value="1"/>
</dbReference>
<dbReference type="InterPro" id="IPR003593">
    <property type="entry name" value="AAA+_ATPase"/>
</dbReference>
<keyword evidence="14" id="KW-1185">Reference proteome</keyword>
<comment type="subcellular location">
    <subcellularLocation>
        <location evidence="1">Cell membrane</location>
        <topology evidence="1">Multi-pass membrane protein</topology>
    </subcellularLocation>
</comment>
<dbReference type="InterPro" id="IPR011527">
    <property type="entry name" value="ABC1_TM_dom"/>
</dbReference>
<feature type="domain" description="ABC transmembrane type-1" evidence="12">
    <location>
        <begin position="49"/>
        <end position="331"/>
    </location>
</feature>
<evidence type="ECO:0000256" key="5">
    <source>
        <dbReference type="ARBA" id="ARBA00022741"/>
    </source>
</evidence>
<evidence type="ECO:0000259" key="12">
    <source>
        <dbReference type="PROSITE" id="PS50929"/>
    </source>
</evidence>
<keyword evidence="6 13" id="KW-0067">ATP-binding</keyword>
<dbReference type="FunFam" id="3.40.50.300:FF:000287">
    <property type="entry name" value="Multidrug ABC transporter ATP-binding protein"/>
    <property type="match status" value="1"/>
</dbReference>
<feature type="transmembrane region" description="Helical" evidence="10">
    <location>
        <begin position="190"/>
        <end position="209"/>
    </location>
</feature>
<organism evidence="13 14">
    <name type="scientific">Cytobacillus kochii</name>
    <dbReference type="NCBI Taxonomy" id="859143"/>
    <lineage>
        <taxon>Bacteria</taxon>
        <taxon>Bacillati</taxon>
        <taxon>Bacillota</taxon>
        <taxon>Bacilli</taxon>
        <taxon>Bacillales</taxon>
        <taxon>Bacillaceae</taxon>
        <taxon>Cytobacillus</taxon>
    </lineage>
</organism>
<dbReference type="Pfam" id="PF00005">
    <property type="entry name" value="ABC_tran"/>
    <property type="match status" value="1"/>
</dbReference>
<gene>
    <name evidence="13" type="ORF">CKF48_04295</name>
</gene>
<evidence type="ECO:0000256" key="9">
    <source>
        <dbReference type="SAM" id="MobiDB-lite"/>
    </source>
</evidence>
<evidence type="ECO:0000256" key="2">
    <source>
        <dbReference type="ARBA" id="ARBA00022448"/>
    </source>
</evidence>
<dbReference type="Gene3D" id="3.40.50.300">
    <property type="entry name" value="P-loop containing nucleotide triphosphate hydrolases"/>
    <property type="match status" value="1"/>
</dbReference>
<dbReference type="CDD" id="cd03254">
    <property type="entry name" value="ABCC_Glucan_exporter_like"/>
    <property type="match status" value="1"/>
</dbReference>
<evidence type="ECO:0000256" key="6">
    <source>
        <dbReference type="ARBA" id="ARBA00022840"/>
    </source>
</evidence>
<dbReference type="PROSITE" id="PS00211">
    <property type="entry name" value="ABC_TRANSPORTER_1"/>
    <property type="match status" value="1"/>
</dbReference>
<feature type="domain" description="ABC transporter" evidence="11">
    <location>
        <begin position="365"/>
        <end position="598"/>
    </location>
</feature>
<keyword evidence="7 10" id="KW-1133">Transmembrane helix</keyword>
<dbReference type="InterPro" id="IPR036640">
    <property type="entry name" value="ABC1_TM_sf"/>
</dbReference>
<dbReference type="RefSeq" id="WP_095370182.1">
    <property type="nucleotide sequence ID" value="NZ_CP022983.1"/>
</dbReference>
<dbReference type="KEGG" id="bko:CKF48_04295"/>
<dbReference type="GO" id="GO:0005886">
    <property type="term" value="C:plasma membrane"/>
    <property type="evidence" value="ECO:0007669"/>
    <property type="project" value="UniProtKB-SubCell"/>
</dbReference>
<keyword evidence="5" id="KW-0547">Nucleotide-binding</keyword>
<dbReference type="InterPro" id="IPR039421">
    <property type="entry name" value="Type_1_exporter"/>
</dbReference>
<evidence type="ECO:0000313" key="13">
    <source>
        <dbReference type="EMBL" id="ASV66607.1"/>
    </source>
</evidence>
<keyword evidence="4 10" id="KW-0812">Transmembrane</keyword>
<accession>A0A248TEJ5</accession>
<evidence type="ECO:0000313" key="14">
    <source>
        <dbReference type="Proteomes" id="UP000215137"/>
    </source>
</evidence>
<name>A0A248TEJ5_9BACI</name>
<sequence length="603" mass="66722">MNNQPKEQKTLDFGRGPSRMNGKGATPKKFTGTLLRIWQYMKQQKLRMILVVFMVLLSTLFTLAGPYLIGVTIDDYILKGDITGTIVMSAILACIYILISITTWAQALIMVNVSLLTIKKIRQELFDQLQSLSLKFFDKRSYGELMSRVTNDIDQLHAALSQSVIQIVSSVLTITGVAIAMIALNGVMAIVAFLVIPLMFLATKAIVSYSSRYFSARQRDLGEVNAKVEESISGLEIISLYGKEDDVLTSFNYQNESLRTSSIRAEISSGFLGPVNNFMNNLGLAFIIFTGALLAIVNMASIGMIASFVTYSRNFYRPINQLSNLITTFQSAIAGAERVFEVLDEKTDIVDRPKALKVSALLGNVEFRNVSFAYEKIEVLSSLNFSVKAGETIAIVGPTGSGKTTIIQLLARFYDVTKGAIYIDGADIRDYEIRLLRKNIGIVLQDSYLFSGTVMENIRYGKLKAKDTDVIEAAKLASAHAFIKHLPKGYDTLIESGGSNLSQGQRQLLSIARAMLSNPNILILDEATSSIDTQTEIQIQKGLAQLTKGKTTFVIAHRLKTIENANHIMVIKDGEIAEQGTHQHLYNQNGVYAEMYNQQFLSH</sequence>
<dbReference type="CDD" id="cd18547">
    <property type="entry name" value="ABC_6TM_Tm288_like"/>
    <property type="match status" value="1"/>
</dbReference>
<dbReference type="Gene3D" id="1.20.1560.10">
    <property type="entry name" value="ABC transporter type 1, transmembrane domain"/>
    <property type="match status" value="1"/>
</dbReference>
<evidence type="ECO:0000256" key="7">
    <source>
        <dbReference type="ARBA" id="ARBA00022989"/>
    </source>
</evidence>
<dbReference type="SUPFAM" id="SSF90123">
    <property type="entry name" value="ABC transporter transmembrane region"/>
    <property type="match status" value="1"/>
</dbReference>
<evidence type="ECO:0000256" key="3">
    <source>
        <dbReference type="ARBA" id="ARBA00022475"/>
    </source>
</evidence>
<feature type="region of interest" description="Disordered" evidence="9">
    <location>
        <begin position="1"/>
        <end position="24"/>
    </location>
</feature>
<dbReference type="Pfam" id="PF00664">
    <property type="entry name" value="ABC_membrane"/>
    <property type="match status" value="1"/>
</dbReference>
<proteinExistence type="predicted"/>
<feature type="transmembrane region" description="Helical" evidence="10">
    <location>
        <begin position="284"/>
        <end position="311"/>
    </location>
</feature>
<dbReference type="GO" id="GO:0016887">
    <property type="term" value="F:ATP hydrolysis activity"/>
    <property type="evidence" value="ECO:0007669"/>
    <property type="project" value="InterPro"/>
</dbReference>
<feature type="transmembrane region" description="Helical" evidence="10">
    <location>
        <begin position="89"/>
        <end position="113"/>
    </location>
</feature>
<dbReference type="PANTHER" id="PTHR43394:SF1">
    <property type="entry name" value="ATP-BINDING CASSETTE SUB-FAMILY B MEMBER 10, MITOCHONDRIAL"/>
    <property type="match status" value="1"/>
</dbReference>
<evidence type="ECO:0000259" key="11">
    <source>
        <dbReference type="PROSITE" id="PS50893"/>
    </source>
</evidence>
<reference evidence="13 14" key="1">
    <citation type="submission" date="2017-08" db="EMBL/GenBank/DDBJ databases">
        <title>Complete Genome Sequence of Bacillus kochii Oregon-R-modENCODE STRAIN BDGP4, isolated from Drosophila melanogaster gut.</title>
        <authorList>
            <person name="Wan K.H."/>
            <person name="Yu C."/>
            <person name="Park S."/>
            <person name="Hammonds A.S."/>
            <person name="Booth B.W."/>
            <person name="Celniker S.E."/>
        </authorList>
    </citation>
    <scope>NUCLEOTIDE SEQUENCE [LARGE SCALE GENOMIC DNA]</scope>
    <source>
        <strain evidence="13 14">BDGP4</strain>
    </source>
</reference>
<dbReference type="PANTHER" id="PTHR43394">
    <property type="entry name" value="ATP-DEPENDENT PERMEASE MDL1, MITOCHONDRIAL"/>
    <property type="match status" value="1"/>
</dbReference>
<dbReference type="EMBL" id="CP022983">
    <property type="protein sequence ID" value="ASV66607.1"/>
    <property type="molecule type" value="Genomic_DNA"/>
</dbReference>
<feature type="transmembrane region" description="Helical" evidence="10">
    <location>
        <begin position="46"/>
        <end position="69"/>
    </location>
</feature>
<evidence type="ECO:0000256" key="8">
    <source>
        <dbReference type="ARBA" id="ARBA00023136"/>
    </source>
</evidence>
<dbReference type="InterPro" id="IPR003439">
    <property type="entry name" value="ABC_transporter-like_ATP-bd"/>
</dbReference>
<dbReference type="SMART" id="SM00382">
    <property type="entry name" value="AAA"/>
    <property type="match status" value="1"/>
</dbReference>
<keyword evidence="2" id="KW-0813">Transport</keyword>
<dbReference type="GO" id="GO:0005524">
    <property type="term" value="F:ATP binding"/>
    <property type="evidence" value="ECO:0007669"/>
    <property type="project" value="UniProtKB-KW"/>
</dbReference>
<evidence type="ECO:0000256" key="4">
    <source>
        <dbReference type="ARBA" id="ARBA00022692"/>
    </source>
</evidence>
<feature type="compositionally biased region" description="Basic and acidic residues" evidence="9">
    <location>
        <begin position="1"/>
        <end position="12"/>
    </location>
</feature>
<evidence type="ECO:0000256" key="10">
    <source>
        <dbReference type="SAM" id="Phobius"/>
    </source>
</evidence>
<dbReference type="OrthoDB" id="9770415at2"/>
<keyword evidence="3" id="KW-1003">Cell membrane</keyword>
<dbReference type="GO" id="GO:0015421">
    <property type="term" value="F:ABC-type oligopeptide transporter activity"/>
    <property type="evidence" value="ECO:0007669"/>
    <property type="project" value="TreeGrafter"/>
</dbReference>
<dbReference type="Proteomes" id="UP000215137">
    <property type="component" value="Chromosome"/>
</dbReference>
<feature type="transmembrane region" description="Helical" evidence="10">
    <location>
        <begin position="164"/>
        <end position="184"/>
    </location>
</feature>
<protein>
    <submittedName>
        <fullName evidence="13">Multidrug ABC transporter ATP-binding protein</fullName>
    </submittedName>
</protein>
<keyword evidence="8 10" id="KW-0472">Membrane</keyword>
<dbReference type="PROSITE" id="PS50893">
    <property type="entry name" value="ABC_TRANSPORTER_2"/>
    <property type="match status" value="1"/>
</dbReference>
<dbReference type="AlphaFoldDB" id="A0A248TEJ5"/>
<dbReference type="InterPro" id="IPR017871">
    <property type="entry name" value="ABC_transporter-like_CS"/>
</dbReference>